<evidence type="ECO:0000313" key="2">
    <source>
        <dbReference type="EMBL" id="KAF2454911.1"/>
    </source>
</evidence>
<feature type="chain" id="PRO_5025395120" evidence="1">
    <location>
        <begin position="27"/>
        <end position="54"/>
    </location>
</feature>
<gene>
    <name evidence="2" type="ORF">BDY21DRAFT_351903</name>
</gene>
<feature type="signal peptide" evidence="1">
    <location>
        <begin position="1"/>
        <end position="26"/>
    </location>
</feature>
<protein>
    <submittedName>
        <fullName evidence="2">Uncharacterized protein</fullName>
    </submittedName>
</protein>
<name>A0A6A6NT30_9PEZI</name>
<dbReference type="AlphaFoldDB" id="A0A6A6NT30"/>
<dbReference type="EMBL" id="MU001689">
    <property type="protein sequence ID" value="KAF2454911.1"/>
    <property type="molecule type" value="Genomic_DNA"/>
</dbReference>
<sequence length="54" mass="5804">MLRNMSTVMICFSLCFLAHGLATVLAHLLPSQAFISLPGNAPHPPRPILSPAIH</sequence>
<organism evidence="2 3">
    <name type="scientific">Lineolata rhizophorae</name>
    <dbReference type="NCBI Taxonomy" id="578093"/>
    <lineage>
        <taxon>Eukaryota</taxon>
        <taxon>Fungi</taxon>
        <taxon>Dikarya</taxon>
        <taxon>Ascomycota</taxon>
        <taxon>Pezizomycotina</taxon>
        <taxon>Dothideomycetes</taxon>
        <taxon>Dothideomycetes incertae sedis</taxon>
        <taxon>Lineolatales</taxon>
        <taxon>Lineolataceae</taxon>
        <taxon>Lineolata</taxon>
    </lineage>
</organism>
<accession>A0A6A6NT30</accession>
<keyword evidence="3" id="KW-1185">Reference proteome</keyword>
<proteinExistence type="predicted"/>
<evidence type="ECO:0000313" key="3">
    <source>
        <dbReference type="Proteomes" id="UP000799766"/>
    </source>
</evidence>
<evidence type="ECO:0000256" key="1">
    <source>
        <dbReference type="SAM" id="SignalP"/>
    </source>
</evidence>
<keyword evidence="1" id="KW-0732">Signal</keyword>
<dbReference type="Proteomes" id="UP000799766">
    <property type="component" value="Unassembled WGS sequence"/>
</dbReference>
<reference evidence="2" key="1">
    <citation type="journal article" date="2020" name="Stud. Mycol.">
        <title>101 Dothideomycetes genomes: a test case for predicting lifestyles and emergence of pathogens.</title>
        <authorList>
            <person name="Haridas S."/>
            <person name="Albert R."/>
            <person name="Binder M."/>
            <person name="Bloem J."/>
            <person name="Labutti K."/>
            <person name="Salamov A."/>
            <person name="Andreopoulos B."/>
            <person name="Baker S."/>
            <person name="Barry K."/>
            <person name="Bills G."/>
            <person name="Bluhm B."/>
            <person name="Cannon C."/>
            <person name="Castanera R."/>
            <person name="Culley D."/>
            <person name="Daum C."/>
            <person name="Ezra D."/>
            <person name="Gonzalez J."/>
            <person name="Henrissat B."/>
            <person name="Kuo A."/>
            <person name="Liang C."/>
            <person name="Lipzen A."/>
            <person name="Lutzoni F."/>
            <person name="Magnuson J."/>
            <person name="Mondo S."/>
            <person name="Nolan M."/>
            <person name="Ohm R."/>
            <person name="Pangilinan J."/>
            <person name="Park H.-J."/>
            <person name="Ramirez L."/>
            <person name="Alfaro M."/>
            <person name="Sun H."/>
            <person name="Tritt A."/>
            <person name="Yoshinaga Y."/>
            <person name="Zwiers L.-H."/>
            <person name="Turgeon B."/>
            <person name="Goodwin S."/>
            <person name="Spatafora J."/>
            <person name="Crous P."/>
            <person name="Grigoriev I."/>
        </authorList>
    </citation>
    <scope>NUCLEOTIDE SEQUENCE</scope>
    <source>
        <strain evidence="2">ATCC 16933</strain>
    </source>
</reference>